<evidence type="ECO:0000256" key="1">
    <source>
        <dbReference type="ARBA" id="ARBA00012528"/>
    </source>
</evidence>
<protein>
    <recommendedName>
        <fullName evidence="1">diguanylate cyclase</fullName>
        <ecNumber evidence="1">2.7.7.65</ecNumber>
    </recommendedName>
</protein>
<dbReference type="InterPro" id="IPR000160">
    <property type="entry name" value="GGDEF_dom"/>
</dbReference>
<dbReference type="Pfam" id="PF00990">
    <property type="entry name" value="GGDEF"/>
    <property type="match status" value="1"/>
</dbReference>
<dbReference type="PANTHER" id="PTHR45138">
    <property type="entry name" value="REGULATORY COMPONENTS OF SENSORY TRANSDUCTION SYSTEM"/>
    <property type="match status" value="1"/>
</dbReference>
<dbReference type="PANTHER" id="PTHR45138:SF9">
    <property type="entry name" value="DIGUANYLATE CYCLASE DGCM-RELATED"/>
    <property type="match status" value="1"/>
</dbReference>
<dbReference type="EC" id="2.7.7.65" evidence="1"/>
<dbReference type="AlphaFoldDB" id="A0A1S8DH26"/>
<name>A0A1S8DH26_9GAMM</name>
<dbReference type="GO" id="GO:0005886">
    <property type="term" value="C:plasma membrane"/>
    <property type="evidence" value="ECO:0007669"/>
    <property type="project" value="TreeGrafter"/>
</dbReference>
<dbReference type="SMART" id="SM00267">
    <property type="entry name" value="GGDEF"/>
    <property type="match status" value="1"/>
</dbReference>
<evidence type="ECO:0000259" key="3">
    <source>
        <dbReference type="PROSITE" id="PS50887"/>
    </source>
</evidence>
<evidence type="ECO:0000313" key="5">
    <source>
        <dbReference type="Proteomes" id="UP000242847"/>
    </source>
</evidence>
<evidence type="ECO:0000256" key="2">
    <source>
        <dbReference type="ARBA" id="ARBA00034247"/>
    </source>
</evidence>
<comment type="catalytic activity">
    <reaction evidence="2">
        <text>2 GTP = 3',3'-c-di-GMP + 2 diphosphate</text>
        <dbReference type="Rhea" id="RHEA:24898"/>
        <dbReference type="ChEBI" id="CHEBI:33019"/>
        <dbReference type="ChEBI" id="CHEBI:37565"/>
        <dbReference type="ChEBI" id="CHEBI:58805"/>
        <dbReference type="EC" id="2.7.7.65"/>
    </reaction>
</comment>
<dbReference type="GO" id="GO:0043709">
    <property type="term" value="P:cell adhesion involved in single-species biofilm formation"/>
    <property type="evidence" value="ECO:0007669"/>
    <property type="project" value="TreeGrafter"/>
</dbReference>
<dbReference type="GO" id="GO:0052621">
    <property type="term" value="F:diguanylate cyclase activity"/>
    <property type="evidence" value="ECO:0007669"/>
    <property type="project" value="UniProtKB-EC"/>
</dbReference>
<dbReference type="EMBL" id="MUBC01000023">
    <property type="protein sequence ID" value="ONM43697.1"/>
    <property type="molecule type" value="Genomic_DNA"/>
</dbReference>
<sequence length="135" mass="14882">MPASAPDNLLCNDRLGHLRADQALVQAGAVLSDAVRSSDVHARVGGEEFAGLLAQTNETNAFEVLERFRKALENTRITLKDGTELSITVSIGYCDLFDGLHDVDHWFNLADHALYQAKAQGRNRIIKWVPDPVAR</sequence>
<dbReference type="CDD" id="cd01949">
    <property type="entry name" value="GGDEF"/>
    <property type="match status" value="1"/>
</dbReference>
<accession>A0A1S8DH26</accession>
<gene>
    <name evidence="4" type="ORF">BXT89_11515</name>
</gene>
<proteinExistence type="predicted"/>
<feature type="domain" description="GGDEF" evidence="3">
    <location>
        <begin position="1"/>
        <end position="130"/>
    </location>
</feature>
<dbReference type="InterPro" id="IPR050469">
    <property type="entry name" value="Diguanylate_Cyclase"/>
</dbReference>
<dbReference type="InterPro" id="IPR029787">
    <property type="entry name" value="Nucleotide_cyclase"/>
</dbReference>
<evidence type="ECO:0000313" key="4">
    <source>
        <dbReference type="EMBL" id="ONM43697.1"/>
    </source>
</evidence>
<keyword evidence="5" id="KW-1185">Reference proteome</keyword>
<dbReference type="NCBIfam" id="TIGR00254">
    <property type="entry name" value="GGDEF"/>
    <property type="match status" value="1"/>
</dbReference>
<organism evidence="4 5">
    <name type="scientific">Halopseudomonas pachastrellae</name>
    <dbReference type="NCBI Taxonomy" id="254161"/>
    <lineage>
        <taxon>Bacteria</taxon>
        <taxon>Pseudomonadati</taxon>
        <taxon>Pseudomonadota</taxon>
        <taxon>Gammaproteobacteria</taxon>
        <taxon>Pseudomonadales</taxon>
        <taxon>Pseudomonadaceae</taxon>
        <taxon>Halopseudomonas</taxon>
    </lineage>
</organism>
<dbReference type="GO" id="GO:1902201">
    <property type="term" value="P:negative regulation of bacterial-type flagellum-dependent cell motility"/>
    <property type="evidence" value="ECO:0007669"/>
    <property type="project" value="TreeGrafter"/>
</dbReference>
<dbReference type="Proteomes" id="UP000242847">
    <property type="component" value="Unassembled WGS sequence"/>
</dbReference>
<dbReference type="InterPro" id="IPR043128">
    <property type="entry name" value="Rev_trsase/Diguanyl_cyclase"/>
</dbReference>
<dbReference type="PROSITE" id="PS50887">
    <property type="entry name" value="GGDEF"/>
    <property type="match status" value="1"/>
</dbReference>
<dbReference type="SUPFAM" id="SSF55073">
    <property type="entry name" value="Nucleotide cyclase"/>
    <property type="match status" value="1"/>
</dbReference>
<dbReference type="Gene3D" id="3.30.70.270">
    <property type="match status" value="1"/>
</dbReference>
<comment type="caution">
    <text evidence="4">The sequence shown here is derived from an EMBL/GenBank/DDBJ whole genome shotgun (WGS) entry which is preliminary data.</text>
</comment>
<dbReference type="STRING" id="254161.SAMN05216256_12323"/>
<reference evidence="4 5" key="1">
    <citation type="submission" date="2017-01" db="EMBL/GenBank/DDBJ databases">
        <title>Draft genome sequence of Pseudomonas pachastrellae type strain CCUG 46540T from a deep sea.</title>
        <authorList>
            <person name="Gomila M."/>
            <person name="Mulet M."/>
            <person name="Lalucat J."/>
            <person name="Garcia-Valdes E."/>
        </authorList>
    </citation>
    <scope>NUCLEOTIDE SEQUENCE [LARGE SCALE GENOMIC DNA]</scope>
    <source>
        <strain evidence="4 5">CCUG 46540</strain>
    </source>
</reference>